<accession>A0A5S5BX28</accession>
<dbReference type="InterPro" id="IPR000182">
    <property type="entry name" value="GNAT_dom"/>
</dbReference>
<proteinExistence type="predicted"/>
<feature type="domain" description="N-acetyltransferase" evidence="2">
    <location>
        <begin position="2"/>
        <end position="151"/>
    </location>
</feature>
<dbReference type="Pfam" id="PF00583">
    <property type="entry name" value="Acetyltransf_1"/>
    <property type="match status" value="1"/>
</dbReference>
<dbReference type="InterPro" id="IPR016181">
    <property type="entry name" value="Acyl_CoA_acyltransferase"/>
</dbReference>
<keyword evidence="4" id="KW-1185">Reference proteome</keyword>
<organism evidence="3 4">
    <name type="scientific">Aquimarina intermedia</name>
    <dbReference type="NCBI Taxonomy" id="350814"/>
    <lineage>
        <taxon>Bacteria</taxon>
        <taxon>Pseudomonadati</taxon>
        <taxon>Bacteroidota</taxon>
        <taxon>Flavobacteriia</taxon>
        <taxon>Flavobacteriales</taxon>
        <taxon>Flavobacteriaceae</taxon>
        <taxon>Aquimarina</taxon>
    </lineage>
</organism>
<dbReference type="Proteomes" id="UP000324376">
    <property type="component" value="Unassembled WGS sequence"/>
</dbReference>
<dbReference type="CDD" id="cd04301">
    <property type="entry name" value="NAT_SF"/>
    <property type="match status" value="1"/>
</dbReference>
<comment type="caution">
    <text evidence="3">The sequence shown here is derived from an EMBL/GenBank/DDBJ whole genome shotgun (WGS) entry which is preliminary data.</text>
</comment>
<evidence type="ECO:0000259" key="2">
    <source>
        <dbReference type="PROSITE" id="PS51186"/>
    </source>
</evidence>
<evidence type="ECO:0000256" key="1">
    <source>
        <dbReference type="ARBA" id="ARBA00022679"/>
    </source>
</evidence>
<sequence>MITLRRVPNTDKNFIALVQALDKDLAIRDGEDHDFYNQFNGLGNIHHCVVAYNNEDKAVGCGAFKEYNKQETEIKRMYVLPETRGQGIALIILNQLESWSKSLGYTQCILETGIQQPEAIALYKKAGYSITDNYGQYTGVTNSICFAKKLK</sequence>
<dbReference type="GO" id="GO:0005840">
    <property type="term" value="C:ribosome"/>
    <property type="evidence" value="ECO:0007669"/>
    <property type="project" value="UniProtKB-KW"/>
</dbReference>
<reference evidence="3 4" key="1">
    <citation type="submission" date="2019-07" db="EMBL/GenBank/DDBJ databases">
        <title>Genomic Encyclopedia of Archaeal and Bacterial Type Strains, Phase II (KMG-II): from individual species to whole genera.</title>
        <authorList>
            <person name="Goeker M."/>
        </authorList>
    </citation>
    <scope>NUCLEOTIDE SEQUENCE [LARGE SCALE GENOMIC DNA]</scope>
    <source>
        <strain evidence="3 4">DSM 17527</strain>
    </source>
</reference>
<name>A0A5S5BX28_9FLAO</name>
<dbReference type="GO" id="GO:0008080">
    <property type="term" value="F:N-acetyltransferase activity"/>
    <property type="evidence" value="ECO:0007669"/>
    <property type="project" value="InterPro"/>
</dbReference>
<evidence type="ECO:0000313" key="3">
    <source>
        <dbReference type="EMBL" id="TYP70856.1"/>
    </source>
</evidence>
<gene>
    <name evidence="3" type="ORF">BD809_11124</name>
</gene>
<evidence type="ECO:0000313" key="4">
    <source>
        <dbReference type="Proteomes" id="UP000324376"/>
    </source>
</evidence>
<dbReference type="PANTHER" id="PTHR13947:SF37">
    <property type="entry name" value="LD18367P"/>
    <property type="match status" value="1"/>
</dbReference>
<dbReference type="RefSeq" id="WP_211356725.1">
    <property type="nucleotide sequence ID" value="NZ_VNHU01000011.1"/>
</dbReference>
<dbReference type="SUPFAM" id="SSF55729">
    <property type="entry name" value="Acyl-CoA N-acyltransferases (Nat)"/>
    <property type="match status" value="1"/>
</dbReference>
<keyword evidence="1" id="KW-0808">Transferase</keyword>
<keyword evidence="3" id="KW-0689">Ribosomal protein</keyword>
<dbReference type="PANTHER" id="PTHR13947">
    <property type="entry name" value="GNAT FAMILY N-ACETYLTRANSFERASE"/>
    <property type="match status" value="1"/>
</dbReference>
<dbReference type="EMBL" id="VNHU01000011">
    <property type="protein sequence ID" value="TYP70856.1"/>
    <property type="molecule type" value="Genomic_DNA"/>
</dbReference>
<dbReference type="AlphaFoldDB" id="A0A5S5BX28"/>
<dbReference type="PROSITE" id="PS51186">
    <property type="entry name" value="GNAT"/>
    <property type="match status" value="1"/>
</dbReference>
<dbReference type="Gene3D" id="3.40.630.30">
    <property type="match status" value="1"/>
</dbReference>
<protein>
    <submittedName>
        <fullName evidence="3">Ribosomal protein S18 acetylase RimI-like enzyme</fullName>
    </submittedName>
</protein>
<keyword evidence="3" id="KW-0687">Ribonucleoprotein</keyword>
<dbReference type="InterPro" id="IPR050769">
    <property type="entry name" value="NAT_camello-type"/>
</dbReference>